<dbReference type="Proteomes" id="UP000002613">
    <property type="component" value="Chromosome"/>
</dbReference>
<feature type="transmembrane region" description="Helical" evidence="1">
    <location>
        <begin position="7"/>
        <end position="27"/>
    </location>
</feature>
<dbReference type="EMBL" id="CP001899">
    <property type="protein sequence ID" value="ADC64513.1"/>
    <property type="molecule type" value="Genomic_DNA"/>
</dbReference>
<evidence type="ECO:0000256" key="1">
    <source>
        <dbReference type="SAM" id="Phobius"/>
    </source>
</evidence>
<evidence type="ECO:0000313" key="2">
    <source>
        <dbReference type="EMBL" id="ADC64513.1"/>
    </source>
</evidence>
<sequence length="77" mass="8647">MKIKAKIKIVSGIIFFNYLLFGSFYLLSPTHESLLRLLEISRVSLVTFLAYLASKNLSPSLKVQSNIFGTACFSHGY</sequence>
<dbReference type="HOGENOM" id="CLU_2629541_0_0_2"/>
<protein>
    <submittedName>
        <fullName evidence="2">Uncharacterized protein</fullName>
    </submittedName>
</protein>
<dbReference type="PaxDb" id="589924-Ferp_0334"/>
<reference evidence="3" key="1">
    <citation type="submission" date="2010-02" db="EMBL/GenBank/DDBJ databases">
        <title>Complete sequence of Ferroglobus placidus DSM 10642.</title>
        <authorList>
            <consortium name="US DOE Joint Genome Institute"/>
            <person name="Lucas S."/>
            <person name="Copeland A."/>
            <person name="Lapidus A."/>
            <person name="Cheng J.-F."/>
            <person name="Bruce D."/>
            <person name="Goodwin L."/>
            <person name="Pitluck S."/>
            <person name="Saunders E."/>
            <person name="Brettin T."/>
            <person name="Detter J.C."/>
            <person name="Han C."/>
            <person name="Tapia R."/>
            <person name="Larimer F."/>
            <person name="Land M."/>
            <person name="Hauser L."/>
            <person name="Kyrpides N."/>
            <person name="Ivanova N."/>
            <person name="Holmes D."/>
            <person name="Lovley D."/>
            <person name="Kyrpides N."/>
            <person name="Anderson I.J."/>
            <person name="Woyke T."/>
        </authorList>
    </citation>
    <scope>NUCLEOTIDE SEQUENCE [LARGE SCALE GENOMIC DNA]</scope>
    <source>
        <strain evidence="3">DSM 10642 / AEDII12DO</strain>
    </source>
</reference>
<keyword evidence="1" id="KW-0812">Transmembrane</keyword>
<dbReference type="AlphaFoldDB" id="D3S2I3"/>
<dbReference type="KEGG" id="fpl:Ferp_0334"/>
<organism evidence="2 3">
    <name type="scientific">Ferroglobus placidus (strain DSM 10642 / AEDII12DO)</name>
    <dbReference type="NCBI Taxonomy" id="589924"/>
    <lineage>
        <taxon>Archaea</taxon>
        <taxon>Methanobacteriati</taxon>
        <taxon>Methanobacteriota</taxon>
        <taxon>Archaeoglobi</taxon>
        <taxon>Archaeoglobales</taxon>
        <taxon>Archaeoglobaceae</taxon>
        <taxon>Ferroglobus</taxon>
    </lineage>
</organism>
<keyword evidence="3" id="KW-1185">Reference proteome</keyword>
<gene>
    <name evidence="2" type="ordered locus">Ferp_0334</name>
</gene>
<evidence type="ECO:0000313" key="3">
    <source>
        <dbReference type="Proteomes" id="UP000002613"/>
    </source>
</evidence>
<reference evidence="2 3" key="2">
    <citation type="journal article" date="2011" name="Stand. Genomic Sci.">
        <title>Complete genome sequence of Ferroglobus placidus AEDII12DO.</title>
        <authorList>
            <person name="Anderson I."/>
            <person name="Risso C."/>
            <person name="Holmes D."/>
            <person name="Lucas S."/>
            <person name="Copeland A."/>
            <person name="Lapidus A."/>
            <person name="Cheng J.F."/>
            <person name="Bruce D."/>
            <person name="Goodwin L."/>
            <person name="Pitluck S."/>
            <person name="Saunders E."/>
            <person name="Brettin T."/>
            <person name="Detter J.C."/>
            <person name="Han C."/>
            <person name="Tapia R."/>
            <person name="Larimer F."/>
            <person name="Land M."/>
            <person name="Hauser L."/>
            <person name="Woyke T."/>
            <person name="Lovley D."/>
            <person name="Kyrpides N."/>
            <person name="Ivanova N."/>
        </authorList>
    </citation>
    <scope>NUCLEOTIDE SEQUENCE [LARGE SCALE GENOMIC DNA]</scope>
    <source>
        <strain evidence="3">DSM 10642 / AEDII12DO</strain>
    </source>
</reference>
<name>D3S2I3_FERPA</name>
<accession>D3S2I3</accession>
<keyword evidence="1" id="KW-0472">Membrane</keyword>
<keyword evidence="1" id="KW-1133">Transmembrane helix</keyword>
<proteinExistence type="predicted"/>